<proteinExistence type="predicted"/>
<evidence type="ECO:0000256" key="1">
    <source>
        <dbReference type="SAM" id="MobiDB-lite"/>
    </source>
</evidence>
<sequence>MSLIKMAFWLSIIIVLAPIDTSPPENAKPAEPRLSTGLSDQAVGIARATVSDMASFCDRNPEACQTGTRLMDRFGAKAISLAGYVFDVVSGSRETRGTYQEPRPRTQKVVAPPATPQTSPASPRTQNTLEPSDLEAPWVGPVDTDA</sequence>
<organism evidence="2">
    <name type="scientific">hydrothermal vent metagenome</name>
    <dbReference type="NCBI Taxonomy" id="652676"/>
    <lineage>
        <taxon>unclassified sequences</taxon>
        <taxon>metagenomes</taxon>
        <taxon>ecological metagenomes</taxon>
    </lineage>
</organism>
<evidence type="ECO:0000313" key="2">
    <source>
        <dbReference type="EMBL" id="VAW13611.1"/>
    </source>
</evidence>
<evidence type="ECO:0008006" key="3">
    <source>
        <dbReference type="Google" id="ProtNLM"/>
    </source>
</evidence>
<name>A0A3B0T4D9_9ZZZZ</name>
<accession>A0A3B0T4D9</accession>
<protein>
    <recommendedName>
        <fullName evidence="3">DUF5330 domain-containing protein</fullName>
    </recommendedName>
</protein>
<dbReference type="AlphaFoldDB" id="A0A3B0T4D9"/>
<dbReference type="InterPro" id="IPR035220">
    <property type="entry name" value="DUF5330"/>
</dbReference>
<dbReference type="Pfam" id="PF17264">
    <property type="entry name" value="DUF5330"/>
    <property type="match status" value="1"/>
</dbReference>
<dbReference type="EMBL" id="UOEM01000062">
    <property type="protein sequence ID" value="VAW13611.1"/>
    <property type="molecule type" value="Genomic_DNA"/>
</dbReference>
<feature type="region of interest" description="Disordered" evidence="1">
    <location>
        <begin position="93"/>
        <end position="146"/>
    </location>
</feature>
<feature type="compositionally biased region" description="Low complexity" evidence="1">
    <location>
        <begin position="116"/>
        <end position="126"/>
    </location>
</feature>
<gene>
    <name evidence="2" type="ORF">MNBD_ALPHA09-1767</name>
</gene>
<reference evidence="2" key="1">
    <citation type="submission" date="2018-06" db="EMBL/GenBank/DDBJ databases">
        <authorList>
            <person name="Zhirakovskaya E."/>
        </authorList>
    </citation>
    <scope>NUCLEOTIDE SEQUENCE</scope>
</reference>